<feature type="non-terminal residue" evidence="2">
    <location>
        <position position="1"/>
    </location>
</feature>
<organism evidence="2 3">
    <name type="scientific">Trifolium medium</name>
    <dbReference type="NCBI Taxonomy" id="97028"/>
    <lineage>
        <taxon>Eukaryota</taxon>
        <taxon>Viridiplantae</taxon>
        <taxon>Streptophyta</taxon>
        <taxon>Embryophyta</taxon>
        <taxon>Tracheophyta</taxon>
        <taxon>Spermatophyta</taxon>
        <taxon>Magnoliopsida</taxon>
        <taxon>eudicotyledons</taxon>
        <taxon>Gunneridae</taxon>
        <taxon>Pentapetalae</taxon>
        <taxon>rosids</taxon>
        <taxon>fabids</taxon>
        <taxon>Fabales</taxon>
        <taxon>Fabaceae</taxon>
        <taxon>Papilionoideae</taxon>
        <taxon>50 kb inversion clade</taxon>
        <taxon>NPAAA clade</taxon>
        <taxon>Hologalegina</taxon>
        <taxon>IRL clade</taxon>
        <taxon>Trifolieae</taxon>
        <taxon>Trifolium</taxon>
    </lineage>
</organism>
<feature type="compositionally biased region" description="Acidic residues" evidence="1">
    <location>
        <begin position="42"/>
        <end position="58"/>
    </location>
</feature>
<comment type="caution">
    <text evidence="2">The sequence shown here is derived from an EMBL/GenBank/DDBJ whole genome shotgun (WGS) entry which is preliminary data.</text>
</comment>
<proteinExistence type="predicted"/>
<evidence type="ECO:0000313" key="3">
    <source>
        <dbReference type="Proteomes" id="UP000265520"/>
    </source>
</evidence>
<protein>
    <submittedName>
        <fullName evidence="2">Uncharacterized protein</fullName>
    </submittedName>
</protein>
<keyword evidence="3" id="KW-1185">Reference proteome</keyword>
<reference evidence="2 3" key="1">
    <citation type="journal article" date="2018" name="Front. Plant Sci.">
        <title>Red Clover (Trifolium pratense) and Zigzag Clover (T. medium) - A Picture of Genomic Similarities and Differences.</title>
        <authorList>
            <person name="Dluhosova J."/>
            <person name="Istvanek J."/>
            <person name="Nedelnik J."/>
            <person name="Repkova J."/>
        </authorList>
    </citation>
    <scope>NUCLEOTIDE SEQUENCE [LARGE SCALE GENOMIC DNA]</scope>
    <source>
        <strain evidence="3">cv. 10/8</strain>
        <tissue evidence="2">Leaf</tissue>
    </source>
</reference>
<sequence>PASKRGRRKQGPLPAQGTHDDEAGGSRSRAQSHLGQASVAQDDFDADQFINEDADYAEPESPQEPPQQAP</sequence>
<dbReference type="AlphaFoldDB" id="A0A392TLI2"/>
<feature type="region of interest" description="Disordered" evidence="1">
    <location>
        <begin position="1"/>
        <end position="70"/>
    </location>
</feature>
<name>A0A392TLI2_9FABA</name>
<evidence type="ECO:0000256" key="1">
    <source>
        <dbReference type="SAM" id="MobiDB-lite"/>
    </source>
</evidence>
<feature type="compositionally biased region" description="Basic residues" evidence="1">
    <location>
        <begin position="1"/>
        <end position="10"/>
    </location>
</feature>
<dbReference type="EMBL" id="LXQA010611453">
    <property type="protein sequence ID" value="MCI62029.1"/>
    <property type="molecule type" value="Genomic_DNA"/>
</dbReference>
<evidence type="ECO:0000313" key="2">
    <source>
        <dbReference type="EMBL" id="MCI62029.1"/>
    </source>
</evidence>
<accession>A0A392TLI2</accession>
<dbReference type="Proteomes" id="UP000265520">
    <property type="component" value="Unassembled WGS sequence"/>
</dbReference>
<feature type="compositionally biased region" description="Polar residues" evidence="1">
    <location>
        <begin position="28"/>
        <end position="39"/>
    </location>
</feature>